<dbReference type="AlphaFoldDB" id="A0A1K0G030"/>
<feature type="region of interest" description="Disordered" evidence="1">
    <location>
        <begin position="1"/>
        <end position="57"/>
    </location>
</feature>
<reference evidence="3" key="1">
    <citation type="submission" date="2016-04" db="EMBL/GenBank/DDBJ databases">
        <authorList>
            <person name="Guldener U."/>
            <person name="Guldener U."/>
        </authorList>
    </citation>
    <scope>NUCLEOTIDE SEQUENCE [LARGE SCALE GENOMIC DNA]</scope>
    <source>
        <strain evidence="3">UB2112</strain>
    </source>
</reference>
<protein>
    <submittedName>
        <fullName evidence="2">Uncharacterized protein</fullName>
    </submittedName>
</protein>
<proteinExistence type="predicted"/>
<gene>
    <name evidence="2" type="ORF">UBRO_20262</name>
</gene>
<feature type="compositionally biased region" description="Basic and acidic residues" evidence="1">
    <location>
        <begin position="90"/>
        <end position="105"/>
    </location>
</feature>
<dbReference type="EMBL" id="LT558119">
    <property type="protein sequence ID" value="SAM77934.1"/>
    <property type="molecule type" value="Genomic_DNA"/>
</dbReference>
<name>A0A1K0G030_9BASI</name>
<accession>A0A1K0G030</accession>
<feature type="region of interest" description="Disordered" evidence="1">
    <location>
        <begin position="77"/>
        <end position="105"/>
    </location>
</feature>
<evidence type="ECO:0000313" key="3">
    <source>
        <dbReference type="Proteomes" id="UP000179920"/>
    </source>
</evidence>
<evidence type="ECO:0000256" key="1">
    <source>
        <dbReference type="SAM" id="MobiDB-lite"/>
    </source>
</evidence>
<sequence>MRARTKYKKSSIRNNKGGRVKLDEAQPGGKRDEEKVREKKEERRASEMVQSVATKWSDARWSRAPSLTVEKCASIHSHDKLWKPRPKSTTQREKRNEAEKKERNEIDAKATLHRLTTLVLPTLISLVMATSGACNQGVGA</sequence>
<organism evidence="2 3">
    <name type="scientific">Ustilago bromivora</name>
    <dbReference type="NCBI Taxonomy" id="307758"/>
    <lineage>
        <taxon>Eukaryota</taxon>
        <taxon>Fungi</taxon>
        <taxon>Dikarya</taxon>
        <taxon>Basidiomycota</taxon>
        <taxon>Ustilaginomycotina</taxon>
        <taxon>Ustilaginomycetes</taxon>
        <taxon>Ustilaginales</taxon>
        <taxon>Ustilaginaceae</taxon>
        <taxon>Ustilago</taxon>
    </lineage>
</organism>
<feature type="compositionally biased region" description="Basic and acidic residues" evidence="1">
    <location>
        <begin position="20"/>
        <end position="46"/>
    </location>
</feature>
<dbReference type="Proteomes" id="UP000179920">
    <property type="component" value="Chromosome III"/>
</dbReference>
<evidence type="ECO:0000313" key="2">
    <source>
        <dbReference type="EMBL" id="SAM77934.1"/>
    </source>
</evidence>
<feature type="compositionally biased region" description="Basic residues" evidence="1">
    <location>
        <begin position="1"/>
        <end position="19"/>
    </location>
</feature>